<dbReference type="OrthoDB" id="1405595at2759"/>
<accession>A0A1E4U0F3</accession>
<evidence type="ECO:0000256" key="8">
    <source>
        <dbReference type="SAM" id="MobiDB-lite"/>
    </source>
</evidence>
<dbReference type="PROSITE" id="PS00028">
    <property type="entry name" value="ZINC_FINGER_C2H2_1"/>
    <property type="match status" value="2"/>
</dbReference>
<sequence length="489" mass="56508">MSNSIDNLIKKNSIKEKKFKCSHPGCDKSFARVDYLLRHKGNHSEVKPFNCRQCQAGFARKDLLIKHFKSKSHQKRKADIPCKYNDQITNDLEANSSIGNKVVSKEFKETSSFDYGTDSSLNTSSKNLSLRNIFNPMQNASDTLGLENISHSKMEEKNQNHLFNQGIDTESSGIHQKATPPNAFSEYRDNYGWLFGNLNNLEFEPDKLFFESLSPVLSTMNREQANLNNFNLLSEETRFQILQLLNLDDLNSLLIEDFDDFLKLYWNEFNSIYPIIHFPTFDPSKTNIYLLVSMLNIGMAYSKYTCHYKISLLVHDSLRKLLLYEVNNFEDNLELSIFQALLLNNYFGKYCGTDLQLKKSILFHGLNINLLKSLRFLEGLVEPAVSDKSSWNDWILYETSKRTAFFAYICDSQHAALFNLDQHLSIFEINLELPCTDNVWNASDLNEFFEQYDLQPKNLNPRKKPSIELNDANSNTPLLSSKKDIETLE</sequence>
<dbReference type="GO" id="GO:0000785">
    <property type="term" value="C:chromatin"/>
    <property type="evidence" value="ECO:0007669"/>
    <property type="project" value="TreeGrafter"/>
</dbReference>
<dbReference type="SMART" id="SM00355">
    <property type="entry name" value="ZnF_C2H2"/>
    <property type="match status" value="2"/>
</dbReference>
<evidence type="ECO:0000256" key="5">
    <source>
        <dbReference type="ARBA" id="ARBA00022833"/>
    </source>
</evidence>
<dbReference type="GO" id="GO:0006351">
    <property type="term" value="P:DNA-templated transcription"/>
    <property type="evidence" value="ECO:0007669"/>
    <property type="project" value="InterPro"/>
</dbReference>
<dbReference type="Proteomes" id="UP000094236">
    <property type="component" value="Unassembled WGS sequence"/>
</dbReference>
<dbReference type="EMBL" id="KV454012">
    <property type="protein sequence ID" value="ODV97467.1"/>
    <property type="molecule type" value="Genomic_DNA"/>
</dbReference>
<organism evidence="10 11">
    <name type="scientific">Pachysolen tannophilus NRRL Y-2460</name>
    <dbReference type="NCBI Taxonomy" id="669874"/>
    <lineage>
        <taxon>Eukaryota</taxon>
        <taxon>Fungi</taxon>
        <taxon>Dikarya</taxon>
        <taxon>Ascomycota</taxon>
        <taxon>Saccharomycotina</taxon>
        <taxon>Pichiomycetes</taxon>
        <taxon>Pachysolenaceae</taxon>
        <taxon>Pachysolen</taxon>
    </lineage>
</organism>
<dbReference type="GO" id="GO:0005634">
    <property type="term" value="C:nucleus"/>
    <property type="evidence" value="ECO:0007669"/>
    <property type="project" value="UniProtKB-SubCell"/>
</dbReference>
<gene>
    <name evidence="10" type="ORF">PACTADRAFT_2034</name>
</gene>
<evidence type="ECO:0000256" key="6">
    <source>
        <dbReference type="ARBA" id="ARBA00023242"/>
    </source>
</evidence>
<evidence type="ECO:0000256" key="4">
    <source>
        <dbReference type="ARBA" id="ARBA00022771"/>
    </source>
</evidence>
<dbReference type="CDD" id="cd12148">
    <property type="entry name" value="fungal_TF_MHR"/>
    <property type="match status" value="1"/>
</dbReference>
<evidence type="ECO:0000256" key="3">
    <source>
        <dbReference type="ARBA" id="ARBA00022737"/>
    </source>
</evidence>
<evidence type="ECO:0000259" key="9">
    <source>
        <dbReference type="PROSITE" id="PS50157"/>
    </source>
</evidence>
<dbReference type="InterPro" id="IPR007219">
    <property type="entry name" value="XnlR_reg_dom"/>
</dbReference>
<protein>
    <recommendedName>
        <fullName evidence="9">C2H2-type domain-containing protein</fullName>
    </recommendedName>
</protein>
<keyword evidence="4 7" id="KW-0863">Zinc-finger</keyword>
<dbReference type="AlphaFoldDB" id="A0A1E4U0F3"/>
<feature type="domain" description="C2H2-type" evidence="9">
    <location>
        <begin position="49"/>
        <end position="78"/>
    </location>
</feature>
<dbReference type="GO" id="GO:0008270">
    <property type="term" value="F:zinc ion binding"/>
    <property type="evidence" value="ECO:0007669"/>
    <property type="project" value="UniProtKB-KW"/>
</dbReference>
<proteinExistence type="predicted"/>
<evidence type="ECO:0000256" key="2">
    <source>
        <dbReference type="ARBA" id="ARBA00022723"/>
    </source>
</evidence>
<dbReference type="GO" id="GO:0000978">
    <property type="term" value="F:RNA polymerase II cis-regulatory region sequence-specific DNA binding"/>
    <property type="evidence" value="ECO:0007669"/>
    <property type="project" value="InterPro"/>
</dbReference>
<evidence type="ECO:0000256" key="1">
    <source>
        <dbReference type="ARBA" id="ARBA00004123"/>
    </source>
</evidence>
<evidence type="ECO:0000256" key="7">
    <source>
        <dbReference type="PROSITE-ProRule" id="PRU00042"/>
    </source>
</evidence>
<keyword evidence="6" id="KW-0539">Nucleus</keyword>
<dbReference type="Gene3D" id="3.30.160.60">
    <property type="entry name" value="Classic Zinc Finger"/>
    <property type="match status" value="1"/>
</dbReference>
<reference evidence="11" key="1">
    <citation type="submission" date="2016-05" db="EMBL/GenBank/DDBJ databases">
        <title>Comparative genomics of biotechnologically important yeasts.</title>
        <authorList>
            <consortium name="DOE Joint Genome Institute"/>
            <person name="Riley R."/>
            <person name="Haridas S."/>
            <person name="Wolfe K.H."/>
            <person name="Lopes M.R."/>
            <person name="Hittinger C.T."/>
            <person name="Goker M."/>
            <person name="Salamov A."/>
            <person name="Wisecaver J."/>
            <person name="Long T.M."/>
            <person name="Aerts A.L."/>
            <person name="Barry K."/>
            <person name="Choi C."/>
            <person name="Clum A."/>
            <person name="Coughlan A.Y."/>
            <person name="Deshpande S."/>
            <person name="Douglass A.P."/>
            <person name="Hanson S.J."/>
            <person name="Klenk H.-P."/>
            <person name="Labutti K."/>
            <person name="Lapidus A."/>
            <person name="Lindquist E."/>
            <person name="Lipzen A."/>
            <person name="Meier-Kolthoff J.P."/>
            <person name="Ohm R.A."/>
            <person name="Otillar R.P."/>
            <person name="Pangilinan J."/>
            <person name="Peng Y."/>
            <person name="Rokas A."/>
            <person name="Rosa C.A."/>
            <person name="Scheuner C."/>
            <person name="Sibirny A.A."/>
            <person name="Slot J.C."/>
            <person name="Stielow J.B."/>
            <person name="Sun H."/>
            <person name="Kurtzman C.P."/>
            <person name="Blackwell M."/>
            <person name="Grigoriev I.V."/>
            <person name="Jeffries T.W."/>
        </authorList>
    </citation>
    <scope>NUCLEOTIDE SEQUENCE [LARGE SCALE GENOMIC DNA]</scope>
    <source>
        <strain evidence="11">NRRL Y-2460</strain>
    </source>
</reference>
<dbReference type="PANTHER" id="PTHR40626:SF11">
    <property type="entry name" value="ZINC FINGER PROTEIN YPR022C"/>
    <property type="match status" value="1"/>
</dbReference>
<comment type="subcellular location">
    <subcellularLocation>
        <location evidence="1">Nucleus</location>
    </subcellularLocation>
</comment>
<dbReference type="InterPro" id="IPR051059">
    <property type="entry name" value="VerF-like"/>
</dbReference>
<evidence type="ECO:0000313" key="10">
    <source>
        <dbReference type="EMBL" id="ODV97467.1"/>
    </source>
</evidence>
<dbReference type="GO" id="GO:0000981">
    <property type="term" value="F:DNA-binding transcription factor activity, RNA polymerase II-specific"/>
    <property type="evidence" value="ECO:0007669"/>
    <property type="project" value="InterPro"/>
</dbReference>
<keyword evidence="3" id="KW-0677">Repeat</keyword>
<dbReference type="PANTHER" id="PTHR40626">
    <property type="entry name" value="MIP31509P"/>
    <property type="match status" value="1"/>
</dbReference>
<keyword evidence="5" id="KW-0862">Zinc</keyword>
<dbReference type="Pfam" id="PF04082">
    <property type="entry name" value="Fungal_trans"/>
    <property type="match status" value="1"/>
</dbReference>
<dbReference type="STRING" id="669874.A0A1E4U0F3"/>
<dbReference type="InterPro" id="IPR013087">
    <property type="entry name" value="Znf_C2H2_type"/>
</dbReference>
<keyword evidence="2" id="KW-0479">Metal-binding</keyword>
<dbReference type="PROSITE" id="PS50157">
    <property type="entry name" value="ZINC_FINGER_C2H2_2"/>
    <property type="match status" value="2"/>
</dbReference>
<feature type="region of interest" description="Disordered" evidence="8">
    <location>
        <begin position="459"/>
        <end position="489"/>
    </location>
</feature>
<evidence type="ECO:0000313" key="11">
    <source>
        <dbReference type="Proteomes" id="UP000094236"/>
    </source>
</evidence>
<feature type="domain" description="C2H2-type" evidence="9">
    <location>
        <begin position="19"/>
        <end position="48"/>
    </location>
</feature>
<keyword evidence="11" id="KW-1185">Reference proteome</keyword>
<dbReference type="InterPro" id="IPR036236">
    <property type="entry name" value="Znf_C2H2_sf"/>
</dbReference>
<dbReference type="SUPFAM" id="SSF57667">
    <property type="entry name" value="beta-beta-alpha zinc fingers"/>
    <property type="match status" value="1"/>
</dbReference>
<name>A0A1E4U0F3_PACTA</name>